<keyword evidence="1" id="KW-0812">Transmembrane</keyword>
<feature type="transmembrane region" description="Helical" evidence="1">
    <location>
        <begin position="29"/>
        <end position="48"/>
    </location>
</feature>
<keyword evidence="1" id="KW-0472">Membrane</keyword>
<evidence type="ECO:0000313" key="3">
    <source>
        <dbReference type="EMBL" id="GIJ17085.1"/>
    </source>
</evidence>
<gene>
    <name evidence="3" type="ORF">Vgi01_37690</name>
</gene>
<dbReference type="SUPFAM" id="SSF48317">
    <property type="entry name" value="Acid phosphatase/Vanadium-dependent haloperoxidase"/>
    <property type="match status" value="1"/>
</dbReference>
<dbReference type="InterPro" id="IPR000326">
    <property type="entry name" value="PAP2/HPO"/>
</dbReference>
<feature type="transmembrane region" description="Helical" evidence="1">
    <location>
        <begin position="148"/>
        <end position="168"/>
    </location>
</feature>
<sequence length="209" mass="21681">MIDRDLVADDVAAARPGPGLRVARIVTELTAPAVLVSLLTVVIGWHSAQGRLSGVGWGLVAVFFASLLPMAYIVGGVRRGRLTDHHVRVREQRRNPLLFGLGSVAAGLALLAVLGAPRPVLALVAAGLVGLVVAVTVSQWWKMSIHSAVAVGTLAVLLVTFGVWVLVATPLLGLVGWSRVRLGDHTPAQVLAGGVLGGLVAAVVFTVLR</sequence>
<evidence type="ECO:0000256" key="1">
    <source>
        <dbReference type="SAM" id="Phobius"/>
    </source>
</evidence>
<feature type="transmembrane region" description="Helical" evidence="1">
    <location>
        <begin position="96"/>
        <end position="114"/>
    </location>
</feature>
<feature type="transmembrane region" description="Helical" evidence="1">
    <location>
        <begin position="54"/>
        <end position="75"/>
    </location>
</feature>
<feature type="transmembrane region" description="Helical" evidence="1">
    <location>
        <begin position="188"/>
        <end position="208"/>
    </location>
</feature>
<comment type="caution">
    <text evidence="3">The sequence shown here is derived from an EMBL/GenBank/DDBJ whole genome shotgun (WGS) entry which is preliminary data.</text>
</comment>
<keyword evidence="4" id="KW-1185">Reference proteome</keyword>
<dbReference type="Proteomes" id="UP000647860">
    <property type="component" value="Unassembled WGS sequence"/>
</dbReference>
<feature type="domain" description="Phosphatidic acid phosphatase type 2/haloperoxidase" evidence="2">
    <location>
        <begin position="112"/>
        <end position="207"/>
    </location>
</feature>
<keyword evidence="1" id="KW-1133">Transmembrane helix</keyword>
<dbReference type="InterPro" id="IPR036938">
    <property type="entry name" value="PAP2/HPO_sf"/>
</dbReference>
<name>A0ABQ4IGR2_9ACTN</name>
<dbReference type="Pfam" id="PF01569">
    <property type="entry name" value="PAP2"/>
    <property type="match status" value="1"/>
</dbReference>
<evidence type="ECO:0000313" key="4">
    <source>
        <dbReference type="Proteomes" id="UP000647860"/>
    </source>
</evidence>
<reference evidence="3 4" key="1">
    <citation type="submission" date="2021-01" db="EMBL/GenBank/DDBJ databases">
        <title>Whole genome shotgun sequence of Verrucosispora gifhornensis NBRC 16317.</title>
        <authorList>
            <person name="Komaki H."/>
            <person name="Tamura T."/>
        </authorList>
    </citation>
    <scope>NUCLEOTIDE SEQUENCE [LARGE SCALE GENOMIC DNA]</scope>
    <source>
        <strain evidence="3 4">NBRC 16317</strain>
    </source>
</reference>
<dbReference type="EMBL" id="BOPA01000026">
    <property type="protein sequence ID" value="GIJ17085.1"/>
    <property type="molecule type" value="Genomic_DNA"/>
</dbReference>
<feature type="transmembrane region" description="Helical" evidence="1">
    <location>
        <begin position="120"/>
        <end position="141"/>
    </location>
</feature>
<organism evidence="3 4">
    <name type="scientific">Micromonospora gifhornensis</name>
    <dbReference type="NCBI Taxonomy" id="84594"/>
    <lineage>
        <taxon>Bacteria</taxon>
        <taxon>Bacillati</taxon>
        <taxon>Actinomycetota</taxon>
        <taxon>Actinomycetes</taxon>
        <taxon>Micromonosporales</taxon>
        <taxon>Micromonosporaceae</taxon>
        <taxon>Micromonospora</taxon>
    </lineage>
</organism>
<protein>
    <recommendedName>
        <fullName evidence="2">Phosphatidic acid phosphatase type 2/haloperoxidase domain-containing protein</fullName>
    </recommendedName>
</protein>
<dbReference type="Gene3D" id="1.20.144.10">
    <property type="entry name" value="Phosphatidic acid phosphatase type 2/haloperoxidase"/>
    <property type="match status" value="1"/>
</dbReference>
<accession>A0ABQ4IGR2</accession>
<evidence type="ECO:0000259" key="2">
    <source>
        <dbReference type="Pfam" id="PF01569"/>
    </source>
</evidence>
<proteinExistence type="predicted"/>